<dbReference type="SUPFAM" id="SSF53597">
    <property type="entry name" value="Dihydrofolate reductase-like"/>
    <property type="match status" value="1"/>
</dbReference>
<dbReference type="EC" id="1.5.1.3" evidence="3 7"/>
<evidence type="ECO:0000256" key="7">
    <source>
        <dbReference type="PIRNR" id="PIRNR000194"/>
    </source>
</evidence>
<protein>
    <recommendedName>
        <fullName evidence="3 7">Dihydrofolate reductase</fullName>
        <ecNumber evidence="3 7">1.5.1.3</ecNumber>
    </recommendedName>
</protein>
<evidence type="ECO:0000256" key="3">
    <source>
        <dbReference type="ARBA" id="ARBA00012856"/>
    </source>
</evidence>
<dbReference type="InterPro" id="IPR024072">
    <property type="entry name" value="DHFR-like_dom_sf"/>
</dbReference>
<comment type="function">
    <text evidence="7">Key enzyme in folate metabolism. Catalyzes an essential reaction for de novo glycine and purine synthesis, and for DNA precursor synthesis.</text>
</comment>
<proteinExistence type="inferred from homology"/>
<evidence type="ECO:0000256" key="4">
    <source>
        <dbReference type="ARBA" id="ARBA00022563"/>
    </source>
</evidence>
<evidence type="ECO:0000256" key="2">
    <source>
        <dbReference type="ARBA" id="ARBA00009539"/>
    </source>
</evidence>
<dbReference type="PIRSF" id="PIRSF000194">
    <property type="entry name" value="DHFR"/>
    <property type="match status" value="1"/>
</dbReference>
<evidence type="ECO:0000256" key="1">
    <source>
        <dbReference type="ARBA" id="ARBA00004903"/>
    </source>
</evidence>
<evidence type="ECO:0000256" key="5">
    <source>
        <dbReference type="ARBA" id="ARBA00022857"/>
    </source>
</evidence>
<sequence>MFTLSLIAAVAENGIIGNAGTMPWHLPADLAWFRQCTQGHTVIMGANTFRSIGKPLPNRDNRVVSSTLTPANTGCAVYPSLKAALTGCVGEVFVIGGAQLYQTALPYADKLYLTRIHRAYSGDTFFPSVDLSQWRQIVFNSLPGDPTLDFVIYDRIVKKEERF</sequence>
<dbReference type="Proteomes" id="UP000886749">
    <property type="component" value="Unassembled WGS sequence"/>
</dbReference>
<dbReference type="Pfam" id="PF00186">
    <property type="entry name" value="DHFR_1"/>
    <property type="match status" value="1"/>
</dbReference>
<dbReference type="GO" id="GO:0004146">
    <property type="term" value="F:dihydrofolate reductase activity"/>
    <property type="evidence" value="ECO:0007669"/>
    <property type="project" value="UniProtKB-EC"/>
</dbReference>
<dbReference type="GO" id="GO:0050661">
    <property type="term" value="F:NADP binding"/>
    <property type="evidence" value="ECO:0007669"/>
    <property type="project" value="InterPro"/>
</dbReference>
<reference evidence="9" key="2">
    <citation type="journal article" date="2021" name="PeerJ">
        <title>Extensive microbial diversity within the chicken gut microbiome revealed by metagenomics and culture.</title>
        <authorList>
            <person name="Gilroy R."/>
            <person name="Ravi A."/>
            <person name="Getino M."/>
            <person name="Pursley I."/>
            <person name="Horton D.L."/>
            <person name="Alikhan N.F."/>
            <person name="Baker D."/>
            <person name="Gharbi K."/>
            <person name="Hall N."/>
            <person name="Watson M."/>
            <person name="Adriaenssens E.M."/>
            <person name="Foster-Nyarko E."/>
            <person name="Jarju S."/>
            <person name="Secka A."/>
            <person name="Antonio M."/>
            <person name="Oren A."/>
            <person name="Chaudhuri R.R."/>
            <person name="La Ragione R."/>
            <person name="Hildebrand F."/>
            <person name="Pallen M.J."/>
        </authorList>
    </citation>
    <scope>NUCLEOTIDE SEQUENCE</scope>
    <source>
        <strain evidence="9">CHK184-25365</strain>
    </source>
</reference>
<evidence type="ECO:0000259" key="8">
    <source>
        <dbReference type="PROSITE" id="PS51330"/>
    </source>
</evidence>
<dbReference type="PROSITE" id="PS51330">
    <property type="entry name" value="DHFR_2"/>
    <property type="match status" value="1"/>
</dbReference>
<dbReference type="GO" id="GO:0006730">
    <property type="term" value="P:one-carbon metabolic process"/>
    <property type="evidence" value="ECO:0007669"/>
    <property type="project" value="UniProtKB-KW"/>
</dbReference>
<keyword evidence="4 7" id="KW-0554">One-carbon metabolism</keyword>
<evidence type="ECO:0000313" key="10">
    <source>
        <dbReference type="Proteomes" id="UP000886749"/>
    </source>
</evidence>
<reference evidence="9" key="1">
    <citation type="submission" date="2020-10" db="EMBL/GenBank/DDBJ databases">
        <authorList>
            <person name="Gilroy R."/>
        </authorList>
    </citation>
    <scope>NUCLEOTIDE SEQUENCE</scope>
    <source>
        <strain evidence="9">CHK184-25365</strain>
    </source>
</reference>
<feature type="domain" description="DHFR" evidence="8">
    <location>
        <begin position="3"/>
        <end position="163"/>
    </location>
</feature>
<keyword evidence="5 7" id="KW-0521">NADP</keyword>
<dbReference type="GO" id="GO:0046654">
    <property type="term" value="P:tetrahydrofolate biosynthetic process"/>
    <property type="evidence" value="ECO:0007669"/>
    <property type="project" value="InterPro"/>
</dbReference>
<accession>A0A9D1AIT6</accession>
<name>A0A9D1AIT6_9FIRM</name>
<dbReference type="GO" id="GO:0046655">
    <property type="term" value="P:folic acid metabolic process"/>
    <property type="evidence" value="ECO:0007669"/>
    <property type="project" value="TreeGrafter"/>
</dbReference>
<comment type="catalytic activity">
    <reaction evidence="7">
        <text>(6S)-5,6,7,8-tetrahydrofolate + NADP(+) = 7,8-dihydrofolate + NADPH + H(+)</text>
        <dbReference type="Rhea" id="RHEA:15009"/>
        <dbReference type="ChEBI" id="CHEBI:15378"/>
        <dbReference type="ChEBI" id="CHEBI:57451"/>
        <dbReference type="ChEBI" id="CHEBI:57453"/>
        <dbReference type="ChEBI" id="CHEBI:57783"/>
        <dbReference type="ChEBI" id="CHEBI:58349"/>
        <dbReference type="EC" id="1.5.1.3"/>
    </reaction>
</comment>
<comment type="similarity">
    <text evidence="2 7">Belongs to the dihydrofolate reductase family.</text>
</comment>
<dbReference type="CDD" id="cd00209">
    <property type="entry name" value="DHFR"/>
    <property type="match status" value="1"/>
</dbReference>
<dbReference type="GO" id="GO:0046452">
    <property type="term" value="P:dihydrofolate metabolic process"/>
    <property type="evidence" value="ECO:0007669"/>
    <property type="project" value="TreeGrafter"/>
</dbReference>
<dbReference type="EMBL" id="DVGY01000045">
    <property type="protein sequence ID" value="HIR40551.1"/>
    <property type="molecule type" value="Genomic_DNA"/>
</dbReference>
<dbReference type="GO" id="GO:0005829">
    <property type="term" value="C:cytosol"/>
    <property type="evidence" value="ECO:0007669"/>
    <property type="project" value="TreeGrafter"/>
</dbReference>
<dbReference type="InterPro" id="IPR012259">
    <property type="entry name" value="DHFR"/>
</dbReference>
<evidence type="ECO:0000256" key="6">
    <source>
        <dbReference type="ARBA" id="ARBA00023002"/>
    </source>
</evidence>
<dbReference type="InterPro" id="IPR001796">
    <property type="entry name" value="DHFR_dom"/>
</dbReference>
<dbReference type="Gene3D" id="3.40.430.10">
    <property type="entry name" value="Dihydrofolate Reductase, subunit A"/>
    <property type="match status" value="1"/>
</dbReference>
<dbReference type="PRINTS" id="PR00070">
    <property type="entry name" value="DHFR"/>
</dbReference>
<keyword evidence="6 7" id="KW-0560">Oxidoreductase</keyword>
<gene>
    <name evidence="9" type="ORF">IAB36_01835</name>
</gene>
<comment type="caution">
    <text evidence="9">The sequence shown here is derived from an EMBL/GenBank/DDBJ whole genome shotgun (WGS) entry which is preliminary data.</text>
</comment>
<evidence type="ECO:0000313" key="9">
    <source>
        <dbReference type="EMBL" id="HIR40551.1"/>
    </source>
</evidence>
<dbReference type="PANTHER" id="PTHR48069:SF3">
    <property type="entry name" value="DIHYDROFOLATE REDUCTASE"/>
    <property type="match status" value="1"/>
</dbReference>
<dbReference type="AlphaFoldDB" id="A0A9D1AIT6"/>
<dbReference type="PANTHER" id="PTHR48069">
    <property type="entry name" value="DIHYDROFOLATE REDUCTASE"/>
    <property type="match status" value="1"/>
</dbReference>
<comment type="pathway">
    <text evidence="1 7">Cofactor biosynthesis; tetrahydrofolate biosynthesis; 5,6,7,8-tetrahydrofolate from 7,8-dihydrofolate: step 1/1.</text>
</comment>
<organism evidence="9 10">
    <name type="scientific">Candidatus Egerieicola pullicola</name>
    <dbReference type="NCBI Taxonomy" id="2840775"/>
    <lineage>
        <taxon>Bacteria</taxon>
        <taxon>Bacillati</taxon>
        <taxon>Bacillota</taxon>
        <taxon>Clostridia</taxon>
        <taxon>Eubacteriales</taxon>
        <taxon>Oscillospiraceae</taxon>
        <taxon>Oscillospiraceae incertae sedis</taxon>
        <taxon>Candidatus Egerieicola</taxon>
    </lineage>
</organism>